<name>R8W3X0_9FIRM</name>
<reference evidence="1 2" key="1">
    <citation type="submission" date="2013-01" db="EMBL/GenBank/DDBJ databases">
        <title>The Genome Sequence of Butyricicoccus pullicaecorum 1.2.</title>
        <authorList>
            <consortium name="The Broad Institute Genome Sequencing Platform"/>
            <person name="Earl A."/>
            <person name="Ward D."/>
            <person name="Feldgarden M."/>
            <person name="Gevers D."/>
            <person name="Van Immerseel F."/>
            <person name="Eeckhaut V."/>
            <person name="Walker B."/>
            <person name="Young S.K."/>
            <person name="Zeng Q."/>
            <person name="Gargeya S."/>
            <person name="Fitzgerald M."/>
            <person name="Haas B."/>
            <person name="Abouelleil A."/>
            <person name="Alvarado L."/>
            <person name="Arachchi H.M."/>
            <person name="Berlin A.M."/>
            <person name="Chapman S.B."/>
            <person name="Dewar J."/>
            <person name="Goldberg J."/>
            <person name="Griggs A."/>
            <person name="Gujja S."/>
            <person name="Hansen M."/>
            <person name="Howarth C."/>
            <person name="Imamovic A."/>
            <person name="Larimer J."/>
            <person name="McCowan C."/>
            <person name="Murphy C."/>
            <person name="Neiman D."/>
            <person name="Pearson M."/>
            <person name="Priest M."/>
            <person name="Roberts A."/>
            <person name="Saif S."/>
            <person name="Shea T."/>
            <person name="Sisk P."/>
            <person name="Sykes S."/>
            <person name="Wortman J."/>
            <person name="Nusbaum C."/>
            <person name="Birren B."/>
        </authorList>
    </citation>
    <scope>NUCLEOTIDE SEQUENCE [LARGE SCALE GENOMIC DNA]</scope>
    <source>
        <strain evidence="1 2">1.2</strain>
    </source>
</reference>
<evidence type="ECO:0000313" key="1">
    <source>
        <dbReference type="EMBL" id="EOQ39635.1"/>
    </source>
</evidence>
<proteinExistence type="predicted"/>
<keyword evidence="2" id="KW-1185">Reference proteome</keyword>
<dbReference type="HOGENOM" id="CLU_136731_0_1_9"/>
<protein>
    <recommendedName>
        <fullName evidence="3">Phage protein</fullName>
    </recommendedName>
</protein>
<dbReference type="OrthoDB" id="2063617at2"/>
<dbReference type="InterPro" id="IPR049254">
    <property type="entry name" value="Phage_tail_terminator"/>
</dbReference>
<dbReference type="RefSeq" id="WP_016146538.1">
    <property type="nucleotide sequence ID" value="NZ_KB976103.1"/>
</dbReference>
<evidence type="ECO:0008006" key="3">
    <source>
        <dbReference type="Google" id="ProtNLM"/>
    </source>
</evidence>
<dbReference type="PATRIC" id="fig|1203606.4.peg.301"/>
<dbReference type="Proteomes" id="UP000013981">
    <property type="component" value="Unassembled WGS sequence"/>
</dbReference>
<comment type="caution">
    <text evidence="1">The sequence shown here is derived from an EMBL/GenBank/DDBJ whole genome shotgun (WGS) entry which is preliminary data.</text>
</comment>
<evidence type="ECO:0000313" key="2">
    <source>
        <dbReference type="Proteomes" id="UP000013981"/>
    </source>
</evidence>
<organism evidence="1 2">
    <name type="scientific">Butyricicoccus pullicaecorum 1.2</name>
    <dbReference type="NCBI Taxonomy" id="1203606"/>
    <lineage>
        <taxon>Bacteria</taxon>
        <taxon>Bacillati</taxon>
        <taxon>Bacillota</taxon>
        <taxon>Clostridia</taxon>
        <taxon>Eubacteriales</taxon>
        <taxon>Butyricicoccaceae</taxon>
        <taxon>Butyricicoccus</taxon>
    </lineage>
</organism>
<dbReference type="AlphaFoldDB" id="R8W3X0"/>
<accession>R8W3X0</accession>
<dbReference type="Pfam" id="PF20765">
    <property type="entry name" value="Phage_tail_terminator_8"/>
    <property type="match status" value="1"/>
</dbReference>
<dbReference type="EMBL" id="AQOB01000002">
    <property type="protein sequence ID" value="EOQ39635.1"/>
    <property type="molecule type" value="Genomic_DNA"/>
</dbReference>
<dbReference type="eggNOG" id="ENOG5032YNZ">
    <property type="taxonomic scope" value="Bacteria"/>
</dbReference>
<gene>
    <name evidence="1" type="ORF">HMPREF1526_00329</name>
</gene>
<sequence>MTNDIIAGVAGALAQEFGCPVYQNDVAQGLTPPCFLISLLSPSRKPYLGTRQRYDVPLDVLYFPEEAGDNRTLTDVADRLFETLAWIDLPDGDRLRGMDVHFEIQDQVLHFFVVYTLFLRQNIVLPYMEDLKTDVIPEKGGEASGTES</sequence>